<dbReference type="Gene3D" id="2.60.120.1060">
    <property type="entry name" value="NPCBM/NEW2 domain"/>
    <property type="match status" value="1"/>
</dbReference>
<protein>
    <recommendedName>
        <fullName evidence="3">Glycosyl hydrolase family 98 putative carbohydrate-binding module domain-containing protein</fullName>
    </recommendedName>
</protein>
<keyword evidence="2" id="KW-1185">Reference proteome</keyword>
<dbReference type="Proteomes" id="UP000031549">
    <property type="component" value="Unassembled WGS sequence"/>
</dbReference>
<organism evidence="1 2">
    <name type="scientific">Hassallia byssoidea VB512170</name>
    <dbReference type="NCBI Taxonomy" id="1304833"/>
    <lineage>
        <taxon>Bacteria</taxon>
        <taxon>Bacillati</taxon>
        <taxon>Cyanobacteriota</taxon>
        <taxon>Cyanophyceae</taxon>
        <taxon>Nostocales</taxon>
        <taxon>Tolypothrichaceae</taxon>
        <taxon>Hassallia</taxon>
    </lineage>
</organism>
<gene>
    <name evidence="1" type="ORF">PI95_015865</name>
</gene>
<reference evidence="1 2" key="1">
    <citation type="journal article" date="2015" name="Genome Announc.">
        <title>Draft Genome Sequence of Cyanobacterium Hassallia byssoidea Strain VB512170, Isolated from Monuments in India.</title>
        <authorList>
            <person name="Singh D."/>
            <person name="Chandrababunaidu M.M."/>
            <person name="Panda A."/>
            <person name="Sen D."/>
            <person name="Bhattacharyya S."/>
            <person name="Adhikary S.P."/>
            <person name="Tripathy S."/>
        </authorList>
    </citation>
    <scope>NUCLEOTIDE SEQUENCE [LARGE SCALE GENOMIC DNA]</scope>
    <source>
        <strain evidence="1 2">VB512170</strain>
    </source>
</reference>
<evidence type="ECO:0000313" key="2">
    <source>
        <dbReference type="Proteomes" id="UP000031549"/>
    </source>
</evidence>
<dbReference type="RefSeq" id="WP_039754788.1">
    <property type="nucleotide sequence ID" value="NZ_JTCM02000032.1"/>
</dbReference>
<comment type="caution">
    <text evidence="1">The sequence shown here is derived from an EMBL/GenBank/DDBJ whole genome shotgun (WGS) entry which is preliminary data.</text>
</comment>
<evidence type="ECO:0000313" key="1">
    <source>
        <dbReference type="EMBL" id="NEU73992.1"/>
    </source>
</evidence>
<dbReference type="EMBL" id="JTCM02000032">
    <property type="protein sequence ID" value="NEU73992.1"/>
    <property type="molecule type" value="Genomic_DNA"/>
</dbReference>
<name>A0A846H9F5_9CYAN</name>
<accession>A0A846H9F5</accession>
<proteinExistence type="predicted"/>
<evidence type="ECO:0008006" key="3">
    <source>
        <dbReference type="Google" id="ProtNLM"/>
    </source>
</evidence>
<sequence>MQKTKFISSIITSAVLLSTFIVGGKFAQAQQRPVPLLRAKCVSSGLGTYREQNLDVSIGKAVYTSQFYLGAGNRSASLTCKIKPDNRPESPFQTFNLGFGMRDNDATTPNVVVKVYLDGQQAESRTVIATQPISLSLDVSNVSNVAIEAVCSRSNQYCDRVYFYKADLERKIVSPQPKK</sequence>
<dbReference type="InterPro" id="IPR038637">
    <property type="entry name" value="NPCBM_sf"/>
</dbReference>
<dbReference type="AlphaFoldDB" id="A0A846H9F5"/>